<evidence type="ECO:0000256" key="8">
    <source>
        <dbReference type="ARBA" id="ARBA00023136"/>
    </source>
</evidence>
<comment type="similarity">
    <text evidence="2 9">Belongs to the SecG family.</text>
</comment>
<dbReference type="NCBIfam" id="TIGR00810">
    <property type="entry name" value="secG"/>
    <property type="match status" value="1"/>
</dbReference>
<evidence type="ECO:0000256" key="4">
    <source>
        <dbReference type="ARBA" id="ARBA00022692"/>
    </source>
</evidence>
<gene>
    <name evidence="10" type="primary">secG</name>
    <name evidence="10" type="ORF">COX05_04360</name>
</gene>
<protein>
    <recommendedName>
        <fullName evidence="9">Protein-export membrane protein SecG</fullName>
    </recommendedName>
</protein>
<dbReference type="InterPro" id="IPR004692">
    <property type="entry name" value="SecG"/>
</dbReference>
<evidence type="ECO:0000256" key="5">
    <source>
        <dbReference type="ARBA" id="ARBA00022927"/>
    </source>
</evidence>
<dbReference type="EMBL" id="PCSU01000075">
    <property type="protein sequence ID" value="PIP56193.1"/>
    <property type="molecule type" value="Genomic_DNA"/>
</dbReference>
<evidence type="ECO:0000313" key="10">
    <source>
        <dbReference type="EMBL" id="PIP56193.1"/>
    </source>
</evidence>
<dbReference type="GO" id="GO:0009306">
    <property type="term" value="P:protein secretion"/>
    <property type="evidence" value="ECO:0007669"/>
    <property type="project" value="UniProtKB-UniRule"/>
</dbReference>
<dbReference type="Proteomes" id="UP000228495">
    <property type="component" value="Unassembled WGS sequence"/>
</dbReference>
<evidence type="ECO:0000256" key="9">
    <source>
        <dbReference type="RuleBase" id="RU365087"/>
    </source>
</evidence>
<accession>A0A2H0BEU0</accession>
<proteinExistence type="inferred from homology"/>
<organism evidence="10 11">
    <name type="scientific">candidate division WWE3 bacterium CG22_combo_CG10-13_8_21_14_all_39_12</name>
    <dbReference type="NCBI Taxonomy" id="1975094"/>
    <lineage>
        <taxon>Bacteria</taxon>
        <taxon>Katanobacteria</taxon>
    </lineage>
</organism>
<comment type="function">
    <text evidence="9">Involved in protein export. Participates in an early event of protein translocation.</text>
</comment>
<comment type="caution">
    <text evidence="9">Lacks conserved residue(s) required for the propagation of feature annotation.</text>
</comment>
<dbReference type="Pfam" id="PF03840">
    <property type="entry name" value="SecG"/>
    <property type="match status" value="1"/>
</dbReference>
<dbReference type="GO" id="GO:0015450">
    <property type="term" value="F:protein-transporting ATPase activity"/>
    <property type="evidence" value="ECO:0007669"/>
    <property type="project" value="UniProtKB-UniRule"/>
</dbReference>
<comment type="subcellular location">
    <subcellularLocation>
        <location evidence="9">Cell membrane</location>
        <topology evidence="9">Multi-pass membrane protein</topology>
    </subcellularLocation>
    <subcellularLocation>
        <location evidence="1">Membrane</location>
        <topology evidence="1">Multi-pass membrane protein</topology>
    </subcellularLocation>
</comment>
<evidence type="ECO:0000256" key="7">
    <source>
        <dbReference type="ARBA" id="ARBA00023010"/>
    </source>
</evidence>
<keyword evidence="4 9" id="KW-0812">Transmembrane</keyword>
<keyword evidence="8 9" id="KW-0472">Membrane</keyword>
<evidence type="ECO:0000256" key="6">
    <source>
        <dbReference type="ARBA" id="ARBA00022989"/>
    </source>
</evidence>
<name>A0A2H0BEU0_UNCKA</name>
<keyword evidence="7 9" id="KW-0811">Translocation</keyword>
<keyword evidence="3 9" id="KW-0813">Transport</keyword>
<keyword evidence="9" id="KW-1003">Cell membrane</keyword>
<dbReference type="GO" id="GO:0005886">
    <property type="term" value="C:plasma membrane"/>
    <property type="evidence" value="ECO:0007669"/>
    <property type="project" value="UniProtKB-SubCell"/>
</dbReference>
<reference evidence="10 11" key="1">
    <citation type="submission" date="2017-09" db="EMBL/GenBank/DDBJ databases">
        <title>Depth-based differentiation of microbial function through sediment-hosted aquifers and enrichment of novel symbionts in the deep terrestrial subsurface.</title>
        <authorList>
            <person name="Probst A.J."/>
            <person name="Ladd B."/>
            <person name="Jarett J.K."/>
            <person name="Geller-Mcgrath D.E."/>
            <person name="Sieber C.M."/>
            <person name="Emerson J.B."/>
            <person name="Anantharaman K."/>
            <person name="Thomas B.C."/>
            <person name="Malmstrom R."/>
            <person name="Stieglmeier M."/>
            <person name="Klingl A."/>
            <person name="Woyke T."/>
            <person name="Ryan C.M."/>
            <person name="Banfield J.F."/>
        </authorList>
    </citation>
    <scope>NUCLEOTIDE SEQUENCE [LARGE SCALE GENOMIC DNA]</scope>
    <source>
        <strain evidence="10">CG22_combo_CG10-13_8_21_14_all_39_12</strain>
    </source>
</reference>
<comment type="caution">
    <text evidence="10">The sequence shown here is derived from an EMBL/GenBank/DDBJ whole genome shotgun (WGS) entry which is preliminary data.</text>
</comment>
<evidence type="ECO:0000256" key="3">
    <source>
        <dbReference type="ARBA" id="ARBA00022448"/>
    </source>
</evidence>
<keyword evidence="6 9" id="KW-1133">Transmembrane helix</keyword>
<evidence type="ECO:0000256" key="2">
    <source>
        <dbReference type="ARBA" id="ARBA00008445"/>
    </source>
</evidence>
<keyword evidence="5 9" id="KW-0653">Protein transport</keyword>
<evidence type="ECO:0000313" key="11">
    <source>
        <dbReference type="Proteomes" id="UP000228495"/>
    </source>
</evidence>
<sequence>MHMRFGLQIIQVISAVLLMALILIQSKGVGLGSTFGGGGEVYYTRRGAEKFIFWGTIFVAIVFTLSSLAGVLLTK</sequence>
<dbReference type="AlphaFoldDB" id="A0A2H0BEU0"/>
<feature type="transmembrane region" description="Helical" evidence="9">
    <location>
        <begin position="52"/>
        <end position="73"/>
    </location>
</feature>
<evidence type="ECO:0000256" key="1">
    <source>
        <dbReference type="ARBA" id="ARBA00004141"/>
    </source>
</evidence>